<feature type="compositionally biased region" description="Basic residues" evidence="9">
    <location>
        <begin position="80"/>
        <end position="91"/>
    </location>
</feature>
<dbReference type="Pfam" id="PF13870">
    <property type="entry name" value="CCDC113_CCDC96_CC"/>
    <property type="match status" value="1"/>
</dbReference>
<feature type="coiled-coil region" evidence="8">
    <location>
        <begin position="620"/>
        <end position="795"/>
    </location>
</feature>
<evidence type="ECO:0000313" key="11">
    <source>
        <dbReference type="EMBL" id="GMF28677.1"/>
    </source>
</evidence>
<dbReference type="SMART" id="SM00054">
    <property type="entry name" value="EFh"/>
    <property type="match status" value="2"/>
</dbReference>
<evidence type="ECO:0000256" key="9">
    <source>
        <dbReference type="SAM" id="MobiDB-lite"/>
    </source>
</evidence>
<evidence type="ECO:0000256" key="8">
    <source>
        <dbReference type="SAM" id="Coils"/>
    </source>
</evidence>
<evidence type="ECO:0000313" key="12">
    <source>
        <dbReference type="Proteomes" id="UP001165121"/>
    </source>
</evidence>
<dbReference type="Proteomes" id="UP001165121">
    <property type="component" value="Unassembled WGS sequence"/>
</dbReference>
<evidence type="ECO:0000256" key="3">
    <source>
        <dbReference type="ARBA" id="ARBA00022837"/>
    </source>
</evidence>
<dbReference type="Pfam" id="PF13499">
    <property type="entry name" value="EF-hand_7"/>
    <property type="match status" value="1"/>
</dbReference>
<dbReference type="SMART" id="SM00028">
    <property type="entry name" value="TPR"/>
    <property type="match status" value="4"/>
</dbReference>
<feature type="compositionally biased region" description="Basic and acidic residues" evidence="9">
    <location>
        <begin position="1514"/>
        <end position="1524"/>
    </location>
</feature>
<organism evidence="11 12">
    <name type="scientific">Phytophthora fragariaefolia</name>
    <dbReference type="NCBI Taxonomy" id="1490495"/>
    <lineage>
        <taxon>Eukaryota</taxon>
        <taxon>Sar</taxon>
        <taxon>Stramenopiles</taxon>
        <taxon>Oomycota</taxon>
        <taxon>Peronosporomycetes</taxon>
        <taxon>Peronosporales</taxon>
        <taxon>Peronosporaceae</taxon>
        <taxon>Phytophthora</taxon>
    </lineage>
</organism>
<dbReference type="EMBL" id="BSXT01000493">
    <property type="protein sequence ID" value="GMF28677.1"/>
    <property type="molecule type" value="Genomic_DNA"/>
</dbReference>
<evidence type="ECO:0000256" key="4">
    <source>
        <dbReference type="ARBA" id="ARBA00023054"/>
    </source>
</evidence>
<feature type="compositionally biased region" description="Low complexity" evidence="9">
    <location>
        <begin position="110"/>
        <end position="123"/>
    </location>
</feature>
<dbReference type="InterPro" id="IPR002048">
    <property type="entry name" value="EF_hand_dom"/>
</dbReference>
<keyword evidence="5" id="KW-0966">Cell projection</keyword>
<evidence type="ECO:0000256" key="5">
    <source>
        <dbReference type="ARBA" id="ARBA00023273"/>
    </source>
</evidence>
<accession>A0A9W6U4E7</accession>
<dbReference type="GO" id="GO:0005930">
    <property type="term" value="C:axoneme"/>
    <property type="evidence" value="ECO:0007669"/>
    <property type="project" value="TreeGrafter"/>
</dbReference>
<name>A0A9W6U4E7_9STRA</name>
<dbReference type="SUPFAM" id="SSF47473">
    <property type="entry name" value="EF-hand"/>
    <property type="match status" value="1"/>
</dbReference>
<comment type="similarity">
    <text evidence="6">Belongs to the CFAP263 family.</text>
</comment>
<comment type="caution">
    <text evidence="11">The sequence shown here is derived from an EMBL/GenBank/DDBJ whole genome shotgun (WGS) entry which is preliminary data.</text>
</comment>
<keyword evidence="12" id="KW-1185">Reference proteome</keyword>
<dbReference type="GO" id="GO:0060271">
    <property type="term" value="P:cilium assembly"/>
    <property type="evidence" value="ECO:0007669"/>
    <property type="project" value="TreeGrafter"/>
</dbReference>
<dbReference type="Gene3D" id="1.10.238.10">
    <property type="entry name" value="EF-hand"/>
    <property type="match status" value="1"/>
</dbReference>
<dbReference type="GO" id="GO:0005509">
    <property type="term" value="F:calcium ion binding"/>
    <property type="evidence" value="ECO:0007669"/>
    <property type="project" value="InterPro"/>
</dbReference>
<evidence type="ECO:0000256" key="2">
    <source>
        <dbReference type="ARBA" id="ARBA00022794"/>
    </source>
</evidence>
<dbReference type="InterPro" id="IPR011990">
    <property type="entry name" value="TPR-like_helical_dom_sf"/>
</dbReference>
<feature type="compositionally biased region" description="Basic and acidic residues" evidence="9">
    <location>
        <begin position="63"/>
        <end position="72"/>
    </location>
</feature>
<evidence type="ECO:0000256" key="6">
    <source>
        <dbReference type="ARBA" id="ARBA00044506"/>
    </source>
</evidence>
<dbReference type="GO" id="GO:0036064">
    <property type="term" value="C:ciliary basal body"/>
    <property type="evidence" value="ECO:0007669"/>
    <property type="project" value="TreeGrafter"/>
</dbReference>
<dbReference type="SUPFAM" id="SSF48452">
    <property type="entry name" value="TPR-like"/>
    <property type="match status" value="2"/>
</dbReference>
<feature type="domain" description="EF-hand" evidence="10">
    <location>
        <begin position="183"/>
        <end position="218"/>
    </location>
</feature>
<dbReference type="InterPro" id="IPR025254">
    <property type="entry name" value="CCDC113/CCDC96_CC"/>
</dbReference>
<dbReference type="Gene3D" id="1.25.40.10">
    <property type="entry name" value="Tetratricopeptide repeat domain"/>
    <property type="match status" value="2"/>
</dbReference>
<keyword evidence="3" id="KW-0106">Calcium</keyword>
<feature type="coiled-coil region" evidence="8">
    <location>
        <begin position="535"/>
        <end position="580"/>
    </location>
</feature>
<dbReference type="PANTHER" id="PTHR15654:SF2">
    <property type="entry name" value="COILED-COIL DOMAIN-CONTAINING PROTEIN 113"/>
    <property type="match status" value="1"/>
</dbReference>
<keyword evidence="2" id="KW-0970">Cilium biogenesis/degradation</keyword>
<feature type="region of interest" description="Disordered" evidence="9">
    <location>
        <begin position="494"/>
        <end position="523"/>
    </location>
</feature>
<keyword evidence="4 8" id="KW-0175">Coiled coil</keyword>
<feature type="region of interest" description="Disordered" evidence="9">
    <location>
        <begin position="1"/>
        <end position="136"/>
    </location>
</feature>
<dbReference type="CDD" id="cd00051">
    <property type="entry name" value="EFh"/>
    <property type="match status" value="1"/>
</dbReference>
<reference evidence="11" key="1">
    <citation type="submission" date="2023-04" db="EMBL/GenBank/DDBJ databases">
        <title>Phytophthora fragariaefolia NBRC 109709.</title>
        <authorList>
            <person name="Ichikawa N."/>
            <person name="Sato H."/>
            <person name="Tonouchi N."/>
        </authorList>
    </citation>
    <scope>NUCLEOTIDE SEQUENCE</scope>
    <source>
        <strain evidence="11">NBRC 109709</strain>
    </source>
</reference>
<dbReference type="InterPro" id="IPR018247">
    <property type="entry name" value="EF_Hand_1_Ca_BS"/>
</dbReference>
<protein>
    <recommendedName>
        <fullName evidence="7">Cilia- and flagella-associated protein 263</fullName>
    </recommendedName>
</protein>
<sequence>MAPKRNPSHSEGKNELPPVTPPPMLKRKSSSVSVLDITGGVSGKGEEQKGNLPRVGRSSLQDLRTDGDKADTSRAQNAKANKRGGRNKKSPKNGWSNETTDSLPMVEKISGSQGDSSSSPSKDQQTRTRRRRAGDITLTRPATIALVVKYQFAFDTFDPAATGSIGDKELRRLVSMVNDGQSKFSGNINNALAEFDRNKDGVIDFEEFKNMNKRFPMLLFPCFRLQDRMQKATLGDSHWLMLHKRLYKRLKLENYQLEQPREADIDAGLFLRFADGRLCGALPAVDASARQPEARVGELLHEQEAVELFVVAHHERERVERAVGHVELAGHLAPARGPVRVVHVHLEGSARGLAADRARDAVRVLVVDVVHGAVPPELVLVHAVLAAERAREAVAAAGASSALAPAVAGLGPARGDEGQHVPHGVQRVRDHGCALLEAAVAAHGVPRQLRTEDAHEDLLADGADRAQQRLDDVTHQNDVLRQENELLESYLQRNGQPAAGSDDEDKPGERDKKAAAGSRQRRARAHVMLTIEQKNDLCSTELEAAQKELEETKRSSERLIDTLRAVLEETDIRIAELKKDAYEFKRDIVVGAENFRTGKTIAEKMIRYMEEKLRQKDAIVEKLRLKNATLKSQAQKIDAQLRHKEEMGDALHYIDFHQLQIENKQYVAKIEERNEELLRLKQTTGSTVQVLNNLKKRLHELLEESAWLQGEIRTRTELNEKIVEEIALVEEKNQKDMRRLQSLQIQQSAEPSKDMPQILDYVGQKAKMYELQQEVRNYERKVEIAERAVKLSRAKEAKRLHAQELRDALAAQLSDGVKNASVHTRLVLKLQYQLGELCAEYAEFGLASMYFQQVQTGIEASRPNGEPTKENDDERTELAALRINTLNWLAVMDFRAGNQHEAMEYLLQAKKLARSDPPNGSITVPADKSLTANYVIFLHAKGNITDAESAAQLVANEGDPDPSDEPDDDTRARTSIYKTRGDSQHALKNAERAVALADRIRDPHLISRAHNNLGIYCLEQGEVERAYSLFVSAYRATQHTKDFQQQATVKYHLGIALSYLGRNVDSKQEFDDDAENEDIPGEVQQMLAQELSTGPENNEPVEGEPDTQPGVSTDTEADTTAEVPAAVITAPMPPSAKAPKDLFLECEKLMSAIPEPDNPLRVLAQTCRGEEEYYSGEFHTAEAEFAIALGQLKEFTGVDLEENQSSNVVAIDNTSPNGNADADKSENAEEELTPPPIEPELAKLHGMLLSYTGCTQLVEGKFALAEHSHKRDLELALRQEDLHAQHRALRNLAIVYNATQRYVEAIPLWREALELAVVLNFKGEQLMTYSGMGSALRELLMLEGPGAAAAAGFLSGSEPMQPLQIFLKQRALAEQERDLHQQILAQRHIVSVYESPISKPQSDGEAAEVLERRLSECDALVRLCEKYGNLQYRADAYRSLANALTSQLARLRARANGDGTSPPQYGLADAIAALSQKRNSVCASYQEANVALSTAAALMFQDVYEEGIDDEDEVPKPKPDERHARPPLTRLEILQRR</sequence>
<dbReference type="OrthoDB" id="286233at2759"/>
<dbReference type="InterPro" id="IPR011992">
    <property type="entry name" value="EF-hand-dom_pair"/>
</dbReference>
<dbReference type="PROSITE" id="PS00018">
    <property type="entry name" value="EF_HAND_1"/>
    <property type="match status" value="1"/>
</dbReference>
<feature type="compositionally biased region" description="Polar residues" evidence="9">
    <location>
        <begin position="1206"/>
        <end position="1218"/>
    </location>
</feature>
<gene>
    <name evidence="11" type="ORF">Pfra01_000597600</name>
</gene>
<evidence type="ECO:0000256" key="7">
    <source>
        <dbReference type="ARBA" id="ARBA00044798"/>
    </source>
</evidence>
<feature type="region of interest" description="Disordered" evidence="9">
    <location>
        <begin position="1508"/>
        <end position="1537"/>
    </location>
</feature>
<feature type="region of interest" description="Disordered" evidence="9">
    <location>
        <begin position="1093"/>
        <end position="1118"/>
    </location>
</feature>
<dbReference type="InterPro" id="IPR019734">
    <property type="entry name" value="TPR_rpt"/>
</dbReference>
<dbReference type="InterPro" id="IPR051885">
    <property type="entry name" value="CC_CF"/>
</dbReference>
<evidence type="ECO:0000256" key="1">
    <source>
        <dbReference type="ARBA" id="ARBA00004138"/>
    </source>
</evidence>
<feature type="compositionally biased region" description="Polar residues" evidence="9">
    <location>
        <begin position="93"/>
        <end position="102"/>
    </location>
</feature>
<dbReference type="PROSITE" id="PS50222">
    <property type="entry name" value="EF_HAND_2"/>
    <property type="match status" value="1"/>
</dbReference>
<comment type="subcellular location">
    <subcellularLocation>
        <location evidence="1">Cell projection</location>
        <location evidence="1">Cilium</location>
    </subcellularLocation>
</comment>
<dbReference type="PANTHER" id="PTHR15654">
    <property type="entry name" value="COILED-COIL DOMAIN-CONTAINING PROTEIN 113-RELATED"/>
    <property type="match status" value="1"/>
</dbReference>
<feature type="region of interest" description="Disordered" evidence="9">
    <location>
        <begin position="1206"/>
        <end position="1234"/>
    </location>
</feature>
<proteinExistence type="inferred from homology"/>
<evidence type="ECO:0000259" key="10">
    <source>
        <dbReference type="PROSITE" id="PS50222"/>
    </source>
</evidence>